<sequence>MSFSLYLTKLVGSALGRDRNIVFSPLSIQTALGPIATGSKGKTLAQIFPSSDDLTSLSSLIVSSILADGSAGGANLAFASGVWFEASQEGSHYGLQGRGQSIRFPIEGL</sequence>
<dbReference type="Gene3D" id="3.30.497.10">
    <property type="entry name" value="Antithrombin, subunit I, domain 2"/>
    <property type="match status" value="1"/>
</dbReference>
<evidence type="ECO:0000313" key="3">
    <source>
        <dbReference type="EMBL" id="PKA62148.1"/>
    </source>
</evidence>
<keyword evidence="4" id="KW-1185">Reference proteome</keyword>
<evidence type="ECO:0000259" key="2">
    <source>
        <dbReference type="Pfam" id="PF00079"/>
    </source>
</evidence>
<evidence type="ECO:0000313" key="4">
    <source>
        <dbReference type="Proteomes" id="UP000236161"/>
    </source>
</evidence>
<reference evidence="3 4" key="1">
    <citation type="journal article" date="2017" name="Nature">
        <title>The Apostasia genome and the evolution of orchids.</title>
        <authorList>
            <person name="Zhang G.Q."/>
            <person name="Liu K.W."/>
            <person name="Li Z."/>
            <person name="Lohaus R."/>
            <person name="Hsiao Y.Y."/>
            <person name="Niu S.C."/>
            <person name="Wang J.Y."/>
            <person name="Lin Y.C."/>
            <person name="Xu Q."/>
            <person name="Chen L.J."/>
            <person name="Yoshida K."/>
            <person name="Fujiwara S."/>
            <person name="Wang Z.W."/>
            <person name="Zhang Y.Q."/>
            <person name="Mitsuda N."/>
            <person name="Wang M."/>
            <person name="Liu G.H."/>
            <person name="Pecoraro L."/>
            <person name="Huang H.X."/>
            <person name="Xiao X.J."/>
            <person name="Lin M."/>
            <person name="Wu X.Y."/>
            <person name="Wu W.L."/>
            <person name="Chen Y.Y."/>
            <person name="Chang S.B."/>
            <person name="Sakamoto S."/>
            <person name="Ohme-Takagi M."/>
            <person name="Yagi M."/>
            <person name="Zeng S.J."/>
            <person name="Shen C.Y."/>
            <person name="Yeh C.M."/>
            <person name="Luo Y.B."/>
            <person name="Tsai W.C."/>
            <person name="Van de Peer Y."/>
            <person name="Liu Z.J."/>
        </authorList>
    </citation>
    <scope>NUCLEOTIDE SEQUENCE [LARGE SCALE GENOMIC DNA]</scope>
    <source>
        <strain evidence="4">cv. Shenzhen</strain>
        <tissue evidence="3">Stem</tissue>
    </source>
</reference>
<dbReference type="InterPro" id="IPR036186">
    <property type="entry name" value="Serpin_sf"/>
</dbReference>
<proteinExistence type="inferred from homology"/>
<dbReference type="EMBL" id="KZ451919">
    <property type="protein sequence ID" value="PKA62148.1"/>
    <property type="molecule type" value="Genomic_DNA"/>
</dbReference>
<protein>
    <submittedName>
        <fullName evidence="3">Serpin-ZX</fullName>
    </submittedName>
</protein>
<dbReference type="OrthoDB" id="1063785at2759"/>
<evidence type="ECO:0000256" key="1">
    <source>
        <dbReference type="ARBA" id="ARBA00009500"/>
    </source>
</evidence>
<dbReference type="SUPFAM" id="SSF56574">
    <property type="entry name" value="Serpins"/>
    <property type="match status" value="1"/>
</dbReference>
<comment type="similarity">
    <text evidence="1">Belongs to the serpin family.</text>
</comment>
<dbReference type="InterPro" id="IPR023796">
    <property type="entry name" value="Serpin_dom"/>
</dbReference>
<accession>A0A2I0B2W8</accession>
<dbReference type="AlphaFoldDB" id="A0A2I0B2W8"/>
<dbReference type="InterPro" id="IPR042178">
    <property type="entry name" value="Serpin_sf_1"/>
</dbReference>
<gene>
    <name evidence="3" type="ORF">AXF42_Ash015032</name>
</gene>
<organism evidence="3 4">
    <name type="scientific">Apostasia shenzhenica</name>
    <dbReference type="NCBI Taxonomy" id="1088818"/>
    <lineage>
        <taxon>Eukaryota</taxon>
        <taxon>Viridiplantae</taxon>
        <taxon>Streptophyta</taxon>
        <taxon>Embryophyta</taxon>
        <taxon>Tracheophyta</taxon>
        <taxon>Spermatophyta</taxon>
        <taxon>Magnoliopsida</taxon>
        <taxon>Liliopsida</taxon>
        <taxon>Asparagales</taxon>
        <taxon>Orchidaceae</taxon>
        <taxon>Apostasioideae</taxon>
        <taxon>Apostasia</taxon>
    </lineage>
</organism>
<dbReference type="STRING" id="1088818.A0A2I0B2W8"/>
<feature type="domain" description="Serpin" evidence="2">
    <location>
        <begin position="3"/>
        <end position="48"/>
    </location>
</feature>
<dbReference type="Pfam" id="PF00079">
    <property type="entry name" value="Serpin"/>
    <property type="match status" value="1"/>
</dbReference>
<dbReference type="Proteomes" id="UP000236161">
    <property type="component" value="Unassembled WGS sequence"/>
</dbReference>
<name>A0A2I0B2W8_9ASPA</name>